<keyword evidence="3" id="KW-1133">Transmembrane helix</keyword>
<dbReference type="InterPro" id="IPR023765">
    <property type="entry name" value="SBP_5_CS"/>
</dbReference>
<evidence type="ECO:0000256" key="3">
    <source>
        <dbReference type="SAM" id="Phobius"/>
    </source>
</evidence>
<name>A0A1F5G7Q1_9BACT</name>
<evidence type="ECO:0000259" key="4">
    <source>
        <dbReference type="Pfam" id="PF00496"/>
    </source>
</evidence>
<dbReference type="Gene3D" id="3.40.190.10">
    <property type="entry name" value="Periplasmic binding protein-like II"/>
    <property type="match status" value="1"/>
</dbReference>
<dbReference type="GO" id="GO:1904680">
    <property type="term" value="F:peptide transmembrane transporter activity"/>
    <property type="evidence" value="ECO:0007669"/>
    <property type="project" value="TreeGrafter"/>
</dbReference>
<accession>A0A1F5G7Q1</accession>
<gene>
    <name evidence="5" type="ORF">A2693_01610</name>
</gene>
<dbReference type="PIRSF" id="PIRSF002741">
    <property type="entry name" value="MppA"/>
    <property type="match status" value="1"/>
</dbReference>
<dbReference type="Gene3D" id="3.90.76.10">
    <property type="entry name" value="Dipeptide-binding Protein, Domain 1"/>
    <property type="match status" value="2"/>
</dbReference>
<dbReference type="AlphaFoldDB" id="A0A1F5G7Q1"/>
<comment type="similarity">
    <text evidence="1">Belongs to the bacterial solute-binding protein 5 family.</text>
</comment>
<proteinExistence type="inferred from homology"/>
<evidence type="ECO:0000256" key="2">
    <source>
        <dbReference type="ARBA" id="ARBA00022729"/>
    </source>
</evidence>
<dbReference type="Gene3D" id="3.10.105.10">
    <property type="entry name" value="Dipeptide-binding Protein, Domain 3"/>
    <property type="match status" value="1"/>
</dbReference>
<keyword evidence="3" id="KW-0812">Transmembrane</keyword>
<organism evidence="5 6">
    <name type="scientific">Candidatus Curtissbacteria bacterium RIFCSPHIGHO2_01_FULL_40_12</name>
    <dbReference type="NCBI Taxonomy" id="1797710"/>
    <lineage>
        <taxon>Bacteria</taxon>
        <taxon>Candidatus Curtissiibacteriota</taxon>
    </lineage>
</organism>
<dbReference type="PANTHER" id="PTHR30290">
    <property type="entry name" value="PERIPLASMIC BINDING COMPONENT OF ABC TRANSPORTER"/>
    <property type="match status" value="1"/>
</dbReference>
<dbReference type="InterPro" id="IPR039424">
    <property type="entry name" value="SBP_5"/>
</dbReference>
<dbReference type="EMBL" id="MFAY01000053">
    <property type="protein sequence ID" value="OGD87881.1"/>
    <property type="molecule type" value="Genomic_DNA"/>
</dbReference>
<keyword evidence="2" id="KW-0732">Signal</keyword>
<protein>
    <recommendedName>
        <fullName evidence="4">Solute-binding protein family 5 domain-containing protein</fullName>
    </recommendedName>
</protein>
<evidence type="ECO:0000313" key="6">
    <source>
        <dbReference type="Proteomes" id="UP000178577"/>
    </source>
</evidence>
<sequence>MQSAKILTRRIKFWRHISGAYITRYRFWIVTIVLLSFLTFITVSQFWHKISRHNLVSIGFVGSYNLESLPTEVLSLATQSLIRSDKMGNPVAALASHWTVADDGKTYVIFLKDNLKWHDETPVDAKDISIAISGVNITALNNKALEFKLPNPISSFPLALDKPVFKAKSFYGTGVFRIVDIDQKENIVKKISLVSKDKSLPRVDIKFYQSQDQATEALKIGEIKTARVTNAKDLQNWPNLNVEKYVDNLEIITIFYNTSDPLLASKDFRQALGYSINRSEFDGILATSPLSPDSWAYNDSAKRYEYNPGKAKGLLTKTEGGSNKIALSVSPGLEQVAESIKKDWESVGIETVLKKEKTVPSDFQVLLAVNKLSADPDQYGLWHSTQKDTNITGYKNVKIDKLLEDARNTQDQDKRKEYYFDFQKFLTEDAPAAFLYHPYRYKISYGNISSILERLPQY</sequence>
<comment type="caution">
    <text evidence="5">The sequence shown here is derived from an EMBL/GenBank/DDBJ whole genome shotgun (WGS) entry which is preliminary data.</text>
</comment>
<dbReference type="Proteomes" id="UP000178577">
    <property type="component" value="Unassembled WGS sequence"/>
</dbReference>
<dbReference type="GO" id="GO:0043190">
    <property type="term" value="C:ATP-binding cassette (ABC) transporter complex"/>
    <property type="evidence" value="ECO:0007669"/>
    <property type="project" value="InterPro"/>
</dbReference>
<dbReference type="Pfam" id="PF00496">
    <property type="entry name" value="SBP_bac_5"/>
    <property type="match status" value="1"/>
</dbReference>
<dbReference type="SUPFAM" id="SSF53850">
    <property type="entry name" value="Periplasmic binding protein-like II"/>
    <property type="match status" value="1"/>
</dbReference>
<evidence type="ECO:0000313" key="5">
    <source>
        <dbReference type="EMBL" id="OGD87881.1"/>
    </source>
</evidence>
<keyword evidence="3" id="KW-0472">Membrane</keyword>
<dbReference type="GO" id="GO:0015833">
    <property type="term" value="P:peptide transport"/>
    <property type="evidence" value="ECO:0007669"/>
    <property type="project" value="TreeGrafter"/>
</dbReference>
<feature type="transmembrane region" description="Helical" evidence="3">
    <location>
        <begin position="25"/>
        <end position="47"/>
    </location>
</feature>
<feature type="domain" description="Solute-binding protein family 5" evidence="4">
    <location>
        <begin position="90"/>
        <end position="358"/>
    </location>
</feature>
<reference evidence="5 6" key="1">
    <citation type="journal article" date="2016" name="Nat. Commun.">
        <title>Thousands of microbial genomes shed light on interconnected biogeochemical processes in an aquifer system.</title>
        <authorList>
            <person name="Anantharaman K."/>
            <person name="Brown C.T."/>
            <person name="Hug L.A."/>
            <person name="Sharon I."/>
            <person name="Castelle C.J."/>
            <person name="Probst A.J."/>
            <person name="Thomas B.C."/>
            <person name="Singh A."/>
            <person name="Wilkins M.J."/>
            <person name="Karaoz U."/>
            <person name="Brodie E.L."/>
            <person name="Williams K.H."/>
            <person name="Hubbard S.S."/>
            <person name="Banfield J.F."/>
        </authorList>
    </citation>
    <scope>NUCLEOTIDE SEQUENCE [LARGE SCALE GENOMIC DNA]</scope>
</reference>
<dbReference type="PROSITE" id="PS01040">
    <property type="entry name" value="SBP_BACTERIAL_5"/>
    <property type="match status" value="1"/>
</dbReference>
<dbReference type="CDD" id="cd00995">
    <property type="entry name" value="PBP2_NikA_DppA_OppA_like"/>
    <property type="match status" value="1"/>
</dbReference>
<evidence type="ECO:0000256" key="1">
    <source>
        <dbReference type="ARBA" id="ARBA00005695"/>
    </source>
</evidence>
<dbReference type="InterPro" id="IPR030678">
    <property type="entry name" value="Peptide/Ni-bd"/>
</dbReference>
<dbReference type="InterPro" id="IPR000914">
    <property type="entry name" value="SBP_5_dom"/>
</dbReference>
<dbReference type="GO" id="GO:0042597">
    <property type="term" value="C:periplasmic space"/>
    <property type="evidence" value="ECO:0007669"/>
    <property type="project" value="UniProtKB-ARBA"/>
</dbReference>